<dbReference type="EMBL" id="BMVB01000011">
    <property type="protein sequence ID" value="GHC56727.1"/>
    <property type="molecule type" value="Genomic_DNA"/>
</dbReference>
<proteinExistence type="predicted"/>
<evidence type="ECO:0000256" key="1">
    <source>
        <dbReference type="SAM" id="Phobius"/>
    </source>
</evidence>
<accession>A0A918WJ77</accession>
<evidence type="ECO:0000313" key="2">
    <source>
        <dbReference type="EMBL" id="GHC56727.1"/>
    </source>
</evidence>
<protein>
    <recommendedName>
        <fullName evidence="4">Alkaline shock response membrane anchor protein AmaP</fullName>
    </recommendedName>
</protein>
<comment type="caution">
    <text evidence="2">The sequence shown here is derived from an EMBL/GenBank/DDBJ whole genome shotgun (WGS) entry which is preliminary data.</text>
</comment>
<reference evidence="2" key="2">
    <citation type="submission" date="2020-09" db="EMBL/GenBank/DDBJ databases">
        <authorList>
            <person name="Sun Q."/>
            <person name="Ohkuma M."/>
        </authorList>
    </citation>
    <scope>NUCLEOTIDE SEQUENCE</scope>
    <source>
        <strain evidence="2">JCM 4633</strain>
    </source>
</reference>
<evidence type="ECO:0000313" key="3">
    <source>
        <dbReference type="Proteomes" id="UP000646244"/>
    </source>
</evidence>
<reference evidence="2" key="1">
    <citation type="journal article" date="2014" name="Int. J. Syst. Evol. Microbiol.">
        <title>Complete genome sequence of Corynebacterium casei LMG S-19264T (=DSM 44701T), isolated from a smear-ripened cheese.</title>
        <authorList>
            <consortium name="US DOE Joint Genome Institute (JGI-PGF)"/>
            <person name="Walter F."/>
            <person name="Albersmeier A."/>
            <person name="Kalinowski J."/>
            <person name="Ruckert C."/>
        </authorList>
    </citation>
    <scope>NUCLEOTIDE SEQUENCE</scope>
    <source>
        <strain evidence="2">JCM 4633</strain>
    </source>
</reference>
<gene>
    <name evidence="2" type="ORF">GCM10010507_36730</name>
</gene>
<evidence type="ECO:0008006" key="4">
    <source>
        <dbReference type="Google" id="ProtNLM"/>
    </source>
</evidence>
<dbReference type="Proteomes" id="UP000646244">
    <property type="component" value="Unassembled WGS sequence"/>
</dbReference>
<name>A0A918WJ77_STRCJ</name>
<sequence length="197" mass="21661">MLRTVNRILVGLAGALLLALGAAVLIGALDLPRRWDFLPSAWPFDGPHDVLLAREDRLRWRSSGWWWPVVIAALAVAVLLAVWWLLTLAARRRLRELAVHSDGHAVASVRGRALEEAMGAETERLEGVERAAVALTGRRSAPQVRIVLVLGAHAGPASAVERLRAEVLHHARVSAGLPHLPAEVRLRTVRHRPERVE</sequence>
<dbReference type="AlphaFoldDB" id="A0A918WJ77"/>
<feature type="transmembrane region" description="Helical" evidence="1">
    <location>
        <begin position="65"/>
        <end position="86"/>
    </location>
</feature>
<keyword evidence="1" id="KW-0812">Transmembrane</keyword>
<keyword evidence="1" id="KW-0472">Membrane</keyword>
<keyword evidence="1" id="KW-1133">Transmembrane helix</keyword>
<dbReference type="RefSeq" id="WP_190110901.1">
    <property type="nucleotide sequence ID" value="NZ_BMVB01000011.1"/>
</dbReference>
<organism evidence="2 3">
    <name type="scientific">Streptomyces cinnamoneus</name>
    <name type="common">Streptoverticillium cinnamoneum</name>
    <dbReference type="NCBI Taxonomy" id="53446"/>
    <lineage>
        <taxon>Bacteria</taxon>
        <taxon>Bacillati</taxon>
        <taxon>Actinomycetota</taxon>
        <taxon>Actinomycetes</taxon>
        <taxon>Kitasatosporales</taxon>
        <taxon>Streptomycetaceae</taxon>
        <taxon>Streptomyces</taxon>
        <taxon>Streptomyces cinnamoneus group</taxon>
    </lineage>
</organism>
<dbReference type="NCBIfam" id="NF033218">
    <property type="entry name" value="anchor_AmaP"/>
    <property type="match status" value="1"/>
</dbReference>